<keyword evidence="3" id="KW-0812">Transmembrane</keyword>
<reference evidence="7" key="1">
    <citation type="submission" date="2016-10" db="EMBL/GenBank/DDBJ databases">
        <title>Sequence of Gallionella enrichment culture.</title>
        <authorList>
            <person name="Poehlein A."/>
            <person name="Muehling M."/>
            <person name="Daniel R."/>
        </authorList>
    </citation>
    <scope>NUCLEOTIDE SEQUENCE</scope>
</reference>
<evidence type="ECO:0000256" key="3">
    <source>
        <dbReference type="ARBA" id="ARBA00022692"/>
    </source>
</evidence>
<organism evidence="7">
    <name type="scientific">mine drainage metagenome</name>
    <dbReference type="NCBI Taxonomy" id="410659"/>
    <lineage>
        <taxon>unclassified sequences</taxon>
        <taxon>metagenomes</taxon>
        <taxon>ecological metagenomes</taxon>
    </lineage>
</organism>
<sequence>MSKQRIVVSILAVGGLMSPLAHATDGYFSDGYGMKSIGMAGVGIALPQDAIAAANNPAGMVMVGDRADIGVSLFRPDRSAEVTGAGGLQNGTFNGNGRANFLIPEFGYNKMVNPNTSLGVSVYGNGGMNTQYNTNMMPGGAGPVGINMSQLFIAPTWAMKLNPSNSIGVSLNLVYQTFSATGLQGFAGQSSNSAALTNNGTDTSTGVGVKLGWIGEVTSAVTLGAAYQPKTSMSKLSKYSGLFAEQGGFDIPANYGVGIAVKAAPATTVAFDVKQIQYSGVASVANTVSQGGPLGANNGMGFGWQDMTVLKIGVSQAVSSTLTLRAGFSHNNQQIPASQTMFNILAPGVVQDHLTLGATFVRPDKSEITVGYMHAFKKTVSGPNSIPAGFGGGSANLTMSEDSIGIAYGW</sequence>
<dbReference type="Pfam" id="PF03349">
    <property type="entry name" value="Toluene_X"/>
    <property type="match status" value="1"/>
</dbReference>
<dbReference type="AlphaFoldDB" id="A0A1J5T991"/>
<dbReference type="GO" id="GO:0015483">
    <property type="term" value="F:long-chain fatty acid transporting porin activity"/>
    <property type="evidence" value="ECO:0007669"/>
    <property type="project" value="TreeGrafter"/>
</dbReference>
<evidence type="ECO:0000256" key="1">
    <source>
        <dbReference type="ARBA" id="ARBA00004571"/>
    </source>
</evidence>
<dbReference type="GO" id="GO:0009279">
    <property type="term" value="C:cell outer membrane"/>
    <property type="evidence" value="ECO:0007669"/>
    <property type="project" value="UniProtKB-SubCell"/>
</dbReference>
<gene>
    <name evidence="7" type="ORF">GALL_24120</name>
</gene>
<dbReference type="PANTHER" id="PTHR35093">
    <property type="entry name" value="OUTER MEMBRANE PROTEIN NMB0088-RELATED"/>
    <property type="match status" value="1"/>
</dbReference>
<name>A0A1J5T991_9ZZZZ</name>
<dbReference type="Gene3D" id="2.40.160.60">
    <property type="entry name" value="Outer membrane protein transport protein (OMPP1/FadL/TodX)"/>
    <property type="match status" value="1"/>
</dbReference>
<dbReference type="EMBL" id="MLJW01000005">
    <property type="protein sequence ID" value="OIR17385.1"/>
    <property type="molecule type" value="Genomic_DNA"/>
</dbReference>
<dbReference type="SUPFAM" id="SSF56935">
    <property type="entry name" value="Porins"/>
    <property type="match status" value="1"/>
</dbReference>
<proteinExistence type="predicted"/>
<keyword evidence="5" id="KW-0472">Membrane</keyword>
<evidence type="ECO:0000256" key="2">
    <source>
        <dbReference type="ARBA" id="ARBA00022452"/>
    </source>
</evidence>
<evidence type="ECO:0000256" key="6">
    <source>
        <dbReference type="ARBA" id="ARBA00023237"/>
    </source>
</evidence>
<accession>A0A1J5T991</accession>
<comment type="subcellular location">
    <subcellularLocation>
        <location evidence="1">Cell outer membrane</location>
        <topology evidence="1">Multi-pass membrane protein</topology>
    </subcellularLocation>
</comment>
<keyword evidence="2" id="KW-1134">Transmembrane beta strand</keyword>
<keyword evidence="6" id="KW-0998">Cell outer membrane</keyword>
<dbReference type="InterPro" id="IPR005017">
    <property type="entry name" value="OMPP1/FadL/TodX"/>
</dbReference>
<protein>
    <submittedName>
        <fullName evidence="7">Long-chain fatty acid outer membrane transporter</fullName>
    </submittedName>
</protein>
<dbReference type="PANTHER" id="PTHR35093:SF8">
    <property type="entry name" value="OUTER MEMBRANE PROTEIN NMB0088-RELATED"/>
    <property type="match status" value="1"/>
</dbReference>
<comment type="caution">
    <text evidence="7">The sequence shown here is derived from an EMBL/GenBank/DDBJ whole genome shotgun (WGS) entry which is preliminary data.</text>
</comment>
<evidence type="ECO:0000256" key="4">
    <source>
        <dbReference type="ARBA" id="ARBA00022729"/>
    </source>
</evidence>
<keyword evidence="4" id="KW-0732">Signal</keyword>
<evidence type="ECO:0000256" key="5">
    <source>
        <dbReference type="ARBA" id="ARBA00023136"/>
    </source>
</evidence>
<evidence type="ECO:0000313" key="7">
    <source>
        <dbReference type="EMBL" id="OIR17385.1"/>
    </source>
</evidence>